<dbReference type="GO" id="GO:0005634">
    <property type="term" value="C:nucleus"/>
    <property type="evidence" value="ECO:0007669"/>
    <property type="project" value="UniProtKB-SubCell"/>
</dbReference>
<dbReference type="AlphaFoldDB" id="W7U742"/>
<feature type="compositionally biased region" description="Basic and acidic residues" evidence="6">
    <location>
        <begin position="9"/>
        <end position="28"/>
    </location>
</feature>
<comment type="caution">
    <text evidence="9">The sequence shown here is derived from an EMBL/GenBank/DDBJ whole genome shotgun (WGS) entry which is preliminary data.</text>
</comment>
<reference evidence="9 10" key="1">
    <citation type="journal article" date="2014" name="Mol. Plant">
        <title>Chromosome Scale Genome Assembly and Transcriptome Profiling of Nannochloropsis gaditana in Nitrogen Depletion.</title>
        <authorList>
            <person name="Corteggiani Carpinelli E."/>
            <person name="Telatin A."/>
            <person name="Vitulo N."/>
            <person name="Forcato C."/>
            <person name="D'Angelo M."/>
            <person name="Schiavon R."/>
            <person name="Vezzi A."/>
            <person name="Giacometti G.M."/>
            <person name="Morosinotto T."/>
            <person name="Valle G."/>
        </authorList>
    </citation>
    <scope>NUCLEOTIDE SEQUENCE [LARGE SCALE GENOMIC DNA]</scope>
    <source>
        <strain evidence="9 10">B-31</strain>
    </source>
</reference>
<evidence type="ECO:0000256" key="5">
    <source>
        <dbReference type="ARBA" id="ARBA00023242"/>
    </source>
</evidence>
<keyword evidence="5" id="KW-0539">Nucleus</keyword>
<evidence type="ECO:0000256" key="1">
    <source>
        <dbReference type="ARBA" id="ARBA00004123"/>
    </source>
</evidence>
<evidence type="ECO:0000256" key="6">
    <source>
        <dbReference type="SAM" id="MobiDB-lite"/>
    </source>
</evidence>
<dbReference type="GO" id="GO:0008270">
    <property type="term" value="F:zinc ion binding"/>
    <property type="evidence" value="ECO:0007669"/>
    <property type="project" value="UniProtKB-KW"/>
</dbReference>
<dbReference type="Pfam" id="PF08600">
    <property type="entry name" value="NuBaID_C"/>
    <property type="match status" value="1"/>
</dbReference>
<dbReference type="InterPro" id="IPR013909">
    <property type="entry name" value="NuBaID_C"/>
</dbReference>
<keyword evidence="3" id="KW-0863">Zinc-finger</keyword>
<keyword evidence="4" id="KW-0862">Zinc</keyword>
<name>W7U742_9STRA</name>
<evidence type="ECO:0000256" key="3">
    <source>
        <dbReference type="ARBA" id="ARBA00022771"/>
    </source>
</evidence>
<dbReference type="InterPro" id="IPR012935">
    <property type="entry name" value="NuBaID_N"/>
</dbReference>
<feature type="region of interest" description="Disordered" evidence="6">
    <location>
        <begin position="1"/>
        <end position="28"/>
    </location>
</feature>
<dbReference type="Proteomes" id="UP000019335">
    <property type="component" value="Chromosome 4"/>
</dbReference>
<accession>W7U742</accession>
<dbReference type="PANTHER" id="PTHR15835:SF6">
    <property type="entry name" value="ZINC FINGER C3HC-TYPE PROTEIN 1"/>
    <property type="match status" value="1"/>
</dbReference>
<proteinExistence type="predicted"/>
<organism evidence="9 10">
    <name type="scientific">Nannochloropsis gaditana</name>
    <dbReference type="NCBI Taxonomy" id="72520"/>
    <lineage>
        <taxon>Eukaryota</taxon>
        <taxon>Sar</taxon>
        <taxon>Stramenopiles</taxon>
        <taxon>Ochrophyta</taxon>
        <taxon>Eustigmatophyceae</taxon>
        <taxon>Eustigmatales</taxon>
        <taxon>Monodopsidaceae</taxon>
        <taxon>Nannochloropsis</taxon>
    </lineage>
</organism>
<evidence type="ECO:0000313" key="9">
    <source>
        <dbReference type="EMBL" id="EWM28671.1"/>
    </source>
</evidence>
<feature type="domain" description="NuBaID C-terminal" evidence="8">
    <location>
        <begin position="262"/>
        <end position="365"/>
    </location>
</feature>
<evidence type="ECO:0000259" key="7">
    <source>
        <dbReference type="Pfam" id="PF07967"/>
    </source>
</evidence>
<dbReference type="OrthoDB" id="614844at2759"/>
<feature type="region of interest" description="Disordered" evidence="6">
    <location>
        <begin position="313"/>
        <end position="337"/>
    </location>
</feature>
<keyword evidence="2" id="KW-0479">Metal-binding</keyword>
<protein>
    <submittedName>
        <fullName evidence="9">Zinc ion binding protein</fullName>
    </submittedName>
</protein>
<sequence>MLSSTPLSENRRSDTAETTVFRRRDPSQEDIDHAASTLRACVDRDLLSEICHGDDVKPSYVPHLLSTFPSPWKGENPLKCRPWSEADFFHRLRTFTPQRWFGKSLALTPPRCAAQGWVNVDMDTLVCELCQARLTHTDGHEPAPDLLSASHTLTCPWRQQACETEVSHFPLVTAQSLLSHIADRLEGCRRLLRAYHGVFSISIPEELQTLIDGVKMKKGASSQSARLTLDILADRVQDWLQDVASAAPGVGEVGGEDEKRGALTLALLGWEAFPLSKGSPTQSGGNIGRPRGDWVLKCGLCGRSIQASRIADRRGSFGRGRGSEGEGKEEQIPRVKARSVESPLGPLTFDAVSQHRWWCPWVSRGMDEKGMLGWRQALKAVVGRMRQVEDLGLLGLSEQEADMGKHNGLGLDDSLNSPSYSSMYSKVKCLMDSM</sequence>
<dbReference type="Pfam" id="PF07967">
    <property type="entry name" value="zf-C3HC"/>
    <property type="match status" value="1"/>
</dbReference>
<evidence type="ECO:0000256" key="2">
    <source>
        <dbReference type="ARBA" id="ARBA00022723"/>
    </source>
</evidence>
<keyword evidence="10" id="KW-1185">Reference proteome</keyword>
<evidence type="ECO:0000313" key="10">
    <source>
        <dbReference type="Proteomes" id="UP000019335"/>
    </source>
</evidence>
<dbReference type="EMBL" id="AZIL01000274">
    <property type="protein sequence ID" value="EWM28671.1"/>
    <property type="molecule type" value="Genomic_DNA"/>
</dbReference>
<evidence type="ECO:0000256" key="4">
    <source>
        <dbReference type="ARBA" id="ARBA00022833"/>
    </source>
</evidence>
<comment type="subcellular location">
    <subcellularLocation>
        <location evidence="1">Nucleus</location>
    </subcellularLocation>
</comment>
<gene>
    <name evidence="9" type="ORF">Naga_100002g140</name>
</gene>
<evidence type="ECO:0000259" key="8">
    <source>
        <dbReference type="Pfam" id="PF08600"/>
    </source>
</evidence>
<feature type="domain" description="C3HC-type" evidence="7">
    <location>
        <begin position="82"/>
        <end position="188"/>
    </location>
</feature>
<dbReference type="PANTHER" id="PTHR15835">
    <property type="entry name" value="NUCLEAR-INTERACTING PARTNER OF ALK"/>
    <property type="match status" value="1"/>
</dbReference>
<feature type="compositionally biased region" description="Basic and acidic residues" evidence="6">
    <location>
        <begin position="313"/>
        <end position="333"/>
    </location>
</feature>